<comment type="caution">
    <text evidence="2">The sequence shown here is derived from an EMBL/GenBank/DDBJ whole genome shotgun (WGS) entry which is preliminary data.</text>
</comment>
<proteinExistence type="predicted"/>
<organism evidence="2 3">
    <name type="scientific">Rhynchophorus ferrugineus</name>
    <name type="common">Red palm weevil</name>
    <name type="synonym">Curculio ferrugineus</name>
    <dbReference type="NCBI Taxonomy" id="354439"/>
    <lineage>
        <taxon>Eukaryota</taxon>
        <taxon>Metazoa</taxon>
        <taxon>Ecdysozoa</taxon>
        <taxon>Arthropoda</taxon>
        <taxon>Hexapoda</taxon>
        <taxon>Insecta</taxon>
        <taxon>Pterygota</taxon>
        <taxon>Neoptera</taxon>
        <taxon>Endopterygota</taxon>
        <taxon>Coleoptera</taxon>
        <taxon>Polyphaga</taxon>
        <taxon>Cucujiformia</taxon>
        <taxon>Curculionidae</taxon>
        <taxon>Dryophthorinae</taxon>
        <taxon>Rhynchophorus</taxon>
    </lineage>
</organism>
<dbReference type="Proteomes" id="UP000625711">
    <property type="component" value="Unassembled WGS sequence"/>
</dbReference>
<keyword evidence="3" id="KW-1185">Reference proteome</keyword>
<gene>
    <name evidence="2" type="ORF">GWI33_009109</name>
</gene>
<dbReference type="AlphaFoldDB" id="A0A834IH17"/>
<evidence type="ECO:0000313" key="2">
    <source>
        <dbReference type="EMBL" id="KAF7277855.1"/>
    </source>
</evidence>
<accession>A0A834IH17</accession>
<name>A0A834IH17_RHYFE</name>
<sequence length="150" mass="16894">MINKLVASSKTKDVKSKQNGDRHKSLSLAQPVICHRGRHAEHVDRHLFCADYLCISARRVRPNYAHFQTKLADISPKFFRPPVDDTSPNLRRAYIHKLAICLLGAGTPFGSCYDDGFARFSSVFCNWAISQSSTFINANKYLFVMAGPMD</sequence>
<reference evidence="2" key="1">
    <citation type="submission" date="2020-08" db="EMBL/GenBank/DDBJ databases">
        <title>Genome sequencing and assembly of the red palm weevil Rhynchophorus ferrugineus.</title>
        <authorList>
            <person name="Dias G.B."/>
            <person name="Bergman C.M."/>
            <person name="Manee M."/>
        </authorList>
    </citation>
    <scope>NUCLEOTIDE SEQUENCE</scope>
    <source>
        <strain evidence="2">AA-2017</strain>
        <tissue evidence="2">Whole larva</tissue>
    </source>
</reference>
<evidence type="ECO:0000313" key="3">
    <source>
        <dbReference type="Proteomes" id="UP000625711"/>
    </source>
</evidence>
<protein>
    <submittedName>
        <fullName evidence="2">Uncharacterized protein</fullName>
    </submittedName>
</protein>
<dbReference type="EMBL" id="JAACXV010000412">
    <property type="protein sequence ID" value="KAF7277855.1"/>
    <property type="molecule type" value="Genomic_DNA"/>
</dbReference>
<feature type="compositionally biased region" description="Basic and acidic residues" evidence="1">
    <location>
        <begin position="10"/>
        <end position="24"/>
    </location>
</feature>
<feature type="region of interest" description="Disordered" evidence="1">
    <location>
        <begin position="1"/>
        <end position="24"/>
    </location>
</feature>
<evidence type="ECO:0000256" key="1">
    <source>
        <dbReference type="SAM" id="MobiDB-lite"/>
    </source>
</evidence>